<reference evidence="3 4" key="1">
    <citation type="journal article" date="2021" name="Sci. Rep.">
        <title>Genome sequencing of the multicellular alga Astrephomene provides insights into convergent evolution of germ-soma differentiation.</title>
        <authorList>
            <person name="Yamashita S."/>
            <person name="Yamamoto K."/>
            <person name="Matsuzaki R."/>
            <person name="Suzuki S."/>
            <person name="Yamaguchi H."/>
            <person name="Hirooka S."/>
            <person name="Minakuchi Y."/>
            <person name="Miyagishima S."/>
            <person name="Kawachi M."/>
            <person name="Toyoda A."/>
            <person name="Nozaki H."/>
        </authorList>
    </citation>
    <scope>NUCLEOTIDE SEQUENCE [LARGE SCALE GENOMIC DNA]</scope>
    <source>
        <strain evidence="3 4">NIES-4017</strain>
    </source>
</reference>
<feature type="compositionally biased region" description="Gly residues" evidence="1">
    <location>
        <begin position="1"/>
        <end position="24"/>
    </location>
</feature>
<dbReference type="GO" id="GO:0006281">
    <property type="term" value="P:DNA repair"/>
    <property type="evidence" value="ECO:0007669"/>
    <property type="project" value="InterPro"/>
</dbReference>
<dbReference type="PANTHER" id="PTHR21818">
    <property type="entry name" value="BC025462 PROTEIN"/>
    <property type="match status" value="1"/>
</dbReference>
<name>A0AAD3DS92_9CHLO</name>
<feature type="domain" description="FANCI solenoid 4" evidence="2">
    <location>
        <begin position="32"/>
        <end position="123"/>
    </location>
</feature>
<keyword evidence="4" id="KW-1185">Reference proteome</keyword>
<feature type="non-terminal residue" evidence="3">
    <location>
        <position position="1"/>
    </location>
</feature>
<evidence type="ECO:0000313" key="3">
    <source>
        <dbReference type="EMBL" id="GFR47115.1"/>
    </source>
</evidence>
<dbReference type="Proteomes" id="UP001054857">
    <property type="component" value="Unassembled WGS sequence"/>
</dbReference>
<sequence>GGGAGGSSSEPAGGGGGGGGGGRGSAAAARSVAQLAEALCRRLHAAVDVLQTVVQTRLGSPPVLECQVAVLLRTYRLLGRLAKTHLPLKGAAAASAPPPPPVSRPFQELVSLVHRNLTQGVYAAVG</sequence>
<feature type="region of interest" description="Disordered" evidence="1">
    <location>
        <begin position="1"/>
        <end position="26"/>
    </location>
</feature>
<dbReference type="PANTHER" id="PTHR21818:SF0">
    <property type="entry name" value="FANCONI ANEMIA GROUP I PROTEIN"/>
    <property type="match status" value="1"/>
</dbReference>
<dbReference type="GO" id="GO:0070182">
    <property type="term" value="F:DNA polymerase binding"/>
    <property type="evidence" value="ECO:0007669"/>
    <property type="project" value="TreeGrafter"/>
</dbReference>
<dbReference type="AlphaFoldDB" id="A0AAD3DS92"/>
<gene>
    <name evidence="3" type="ORF">Agub_g8800</name>
</gene>
<protein>
    <recommendedName>
        <fullName evidence="2">FANCI solenoid 4 domain-containing protein</fullName>
    </recommendedName>
</protein>
<accession>A0AAD3DS92</accession>
<proteinExistence type="predicted"/>
<evidence type="ECO:0000313" key="4">
    <source>
        <dbReference type="Proteomes" id="UP001054857"/>
    </source>
</evidence>
<evidence type="ECO:0000259" key="2">
    <source>
        <dbReference type="Pfam" id="PF14678"/>
    </source>
</evidence>
<evidence type="ECO:0000256" key="1">
    <source>
        <dbReference type="SAM" id="MobiDB-lite"/>
    </source>
</evidence>
<dbReference type="InterPro" id="IPR029314">
    <property type="entry name" value="FANCI_S4"/>
</dbReference>
<organism evidence="3 4">
    <name type="scientific">Astrephomene gubernaculifera</name>
    <dbReference type="NCBI Taxonomy" id="47775"/>
    <lineage>
        <taxon>Eukaryota</taxon>
        <taxon>Viridiplantae</taxon>
        <taxon>Chlorophyta</taxon>
        <taxon>core chlorophytes</taxon>
        <taxon>Chlorophyceae</taxon>
        <taxon>CS clade</taxon>
        <taxon>Chlamydomonadales</taxon>
        <taxon>Astrephomenaceae</taxon>
        <taxon>Astrephomene</taxon>
    </lineage>
</organism>
<dbReference type="EMBL" id="BMAR01000017">
    <property type="protein sequence ID" value="GFR47115.1"/>
    <property type="molecule type" value="Genomic_DNA"/>
</dbReference>
<feature type="non-terminal residue" evidence="3">
    <location>
        <position position="126"/>
    </location>
</feature>
<dbReference type="InterPro" id="IPR026171">
    <property type="entry name" value="FANCI"/>
</dbReference>
<dbReference type="Pfam" id="PF14678">
    <property type="entry name" value="FANCI_S4"/>
    <property type="match status" value="1"/>
</dbReference>
<comment type="caution">
    <text evidence="3">The sequence shown here is derived from an EMBL/GenBank/DDBJ whole genome shotgun (WGS) entry which is preliminary data.</text>
</comment>